<name>A0A1H0D1X8_9BACI</name>
<dbReference type="STRING" id="745820.SAMN04488053_102315"/>
<organism evidence="1 2">
    <name type="scientific">Alkalicoccus daliensis</name>
    <dbReference type="NCBI Taxonomy" id="745820"/>
    <lineage>
        <taxon>Bacteria</taxon>
        <taxon>Bacillati</taxon>
        <taxon>Bacillota</taxon>
        <taxon>Bacilli</taxon>
        <taxon>Bacillales</taxon>
        <taxon>Bacillaceae</taxon>
        <taxon>Alkalicoccus</taxon>
    </lineage>
</organism>
<protein>
    <submittedName>
        <fullName evidence="1">Uncharacterized protein</fullName>
    </submittedName>
</protein>
<accession>A0A1H0D1X8</accession>
<dbReference type="AlphaFoldDB" id="A0A1H0D1X8"/>
<dbReference type="EMBL" id="FNIL01000002">
    <property type="protein sequence ID" value="SDN64152.1"/>
    <property type="molecule type" value="Genomic_DNA"/>
</dbReference>
<proteinExistence type="predicted"/>
<evidence type="ECO:0000313" key="2">
    <source>
        <dbReference type="Proteomes" id="UP000198778"/>
    </source>
</evidence>
<sequence length="64" mass="7319">MYYKQFFGNQNDIPLPYCGSSKLLQRAFCTEDTPSPGIANFSLHFAYYIPGAGVCRDSYKIYLH</sequence>
<keyword evidence="2" id="KW-1185">Reference proteome</keyword>
<dbReference type="Proteomes" id="UP000198778">
    <property type="component" value="Unassembled WGS sequence"/>
</dbReference>
<gene>
    <name evidence="1" type="ORF">SAMN04488053_102315</name>
</gene>
<evidence type="ECO:0000313" key="1">
    <source>
        <dbReference type="EMBL" id="SDN64152.1"/>
    </source>
</evidence>
<reference evidence="2" key="1">
    <citation type="submission" date="2016-10" db="EMBL/GenBank/DDBJ databases">
        <authorList>
            <person name="Varghese N."/>
            <person name="Submissions S."/>
        </authorList>
    </citation>
    <scope>NUCLEOTIDE SEQUENCE [LARGE SCALE GENOMIC DNA]</scope>
    <source>
        <strain evidence="2">CGMCC 1.10369</strain>
    </source>
</reference>